<name>A0A167VP22_9HYPO</name>
<keyword evidence="4" id="KW-1185">Reference proteome</keyword>
<evidence type="ECO:0000313" key="4">
    <source>
        <dbReference type="Proteomes" id="UP000078544"/>
    </source>
</evidence>
<keyword evidence="1" id="KW-0472">Membrane</keyword>
<evidence type="ECO:0000256" key="1">
    <source>
        <dbReference type="SAM" id="Phobius"/>
    </source>
</evidence>
<feature type="transmembrane region" description="Helical" evidence="1">
    <location>
        <begin position="123"/>
        <end position="141"/>
    </location>
</feature>
<dbReference type="AlphaFoldDB" id="A0A167VP22"/>
<comment type="caution">
    <text evidence="3">The sequence shown here is derived from an EMBL/GenBank/DDBJ whole genome shotgun (WGS) entry which is preliminary data.</text>
</comment>
<dbReference type="OrthoDB" id="4957042at2759"/>
<keyword evidence="1" id="KW-0812">Transmembrane</keyword>
<proteinExistence type="predicted"/>
<evidence type="ECO:0000313" key="3">
    <source>
        <dbReference type="EMBL" id="KZZ87807.1"/>
    </source>
</evidence>
<gene>
    <name evidence="3" type="ORF">AAL_08310</name>
</gene>
<feature type="chain" id="PRO_5012000523" evidence="2">
    <location>
        <begin position="16"/>
        <end position="148"/>
    </location>
</feature>
<evidence type="ECO:0000256" key="2">
    <source>
        <dbReference type="SAM" id="SignalP"/>
    </source>
</evidence>
<feature type="signal peptide" evidence="2">
    <location>
        <begin position="1"/>
        <end position="15"/>
    </location>
</feature>
<accession>A0A167VP22</accession>
<reference evidence="3 4" key="1">
    <citation type="journal article" date="2016" name="Genome Biol. Evol.">
        <title>Divergent and convergent evolution of fungal pathogenicity.</title>
        <authorList>
            <person name="Shang Y."/>
            <person name="Xiao G."/>
            <person name="Zheng P."/>
            <person name="Cen K."/>
            <person name="Zhan S."/>
            <person name="Wang C."/>
        </authorList>
    </citation>
    <scope>NUCLEOTIDE SEQUENCE [LARGE SCALE GENOMIC DNA]</scope>
    <source>
        <strain evidence="3 4">RCEF 2490</strain>
    </source>
</reference>
<keyword evidence="2" id="KW-0732">Signal</keyword>
<dbReference type="EMBL" id="AZGY01000034">
    <property type="protein sequence ID" value="KZZ87807.1"/>
    <property type="molecule type" value="Genomic_DNA"/>
</dbReference>
<keyword evidence="1" id="KW-1133">Transmembrane helix</keyword>
<organism evidence="3 4">
    <name type="scientific">Moelleriella libera RCEF 2490</name>
    <dbReference type="NCBI Taxonomy" id="1081109"/>
    <lineage>
        <taxon>Eukaryota</taxon>
        <taxon>Fungi</taxon>
        <taxon>Dikarya</taxon>
        <taxon>Ascomycota</taxon>
        <taxon>Pezizomycotina</taxon>
        <taxon>Sordariomycetes</taxon>
        <taxon>Hypocreomycetidae</taxon>
        <taxon>Hypocreales</taxon>
        <taxon>Clavicipitaceae</taxon>
        <taxon>Moelleriella</taxon>
    </lineage>
</organism>
<sequence length="148" mass="16483">MRFPLVLAFAALGSALPAWPKGPIISDDDTLMERRDIVKIEIIRAESAGLHDTIITRITRYASDARDYLTDSFKGAVADGNGDILAASHRKTTSLVFGEGFVDGHRPHHHRHRISLLGFRNRLAIFILAFSVVFAMACSYLRRSVTYV</sequence>
<dbReference type="Proteomes" id="UP000078544">
    <property type="component" value="Unassembled WGS sequence"/>
</dbReference>
<protein>
    <submittedName>
        <fullName evidence="3">Uncharacterized protein</fullName>
    </submittedName>
</protein>